<proteinExistence type="predicted"/>
<protein>
    <submittedName>
        <fullName evidence="1">Uncharacterized protein</fullName>
    </submittedName>
</protein>
<evidence type="ECO:0000313" key="1">
    <source>
        <dbReference type="EMBL" id="KAK7395483.1"/>
    </source>
</evidence>
<organism evidence="1 2">
    <name type="scientific">Psophocarpus tetragonolobus</name>
    <name type="common">Winged bean</name>
    <name type="synonym">Dolichos tetragonolobus</name>
    <dbReference type="NCBI Taxonomy" id="3891"/>
    <lineage>
        <taxon>Eukaryota</taxon>
        <taxon>Viridiplantae</taxon>
        <taxon>Streptophyta</taxon>
        <taxon>Embryophyta</taxon>
        <taxon>Tracheophyta</taxon>
        <taxon>Spermatophyta</taxon>
        <taxon>Magnoliopsida</taxon>
        <taxon>eudicotyledons</taxon>
        <taxon>Gunneridae</taxon>
        <taxon>Pentapetalae</taxon>
        <taxon>rosids</taxon>
        <taxon>fabids</taxon>
        <taxon>Fabales</taxon>
        <taxon>Fabaceae</taxon>
        <taxon>Papilionoideae</taxon>
        <taxon>50 kb inversion clade</taxon>
        <taxon>NPAAA clade</taxon>
        <taxon>indigoferoid/millettioid clade</taxon>
        <taxon>Phaseoleae</taxon>
        <taxon>Psophocarpus</taxon>
    </lineage>
</organism>
<sequence length="131" mass="15303">MQQTKFYAQLYPVQDHYQQDKSIPDAKVVGLSYANALKKTSCGINRLGISMATPMGMNLMLLEMDDSKDILEYLDVNMEWMLPSPFGEFMPMYKLAKRYDITRWVVTTPSKEVINLVYRVQIDELFYEIKI</sequence>
<dbReference type="EMBL" id="JAYMYS010000004">
    <property type="protein sequence ID" value="KAK7395483.1"/>
    <property type="molecule type" value="Genomic_DNA"/>
</dbReference>
<comment type="caution">
    <text evidence="1">The sequence shown here is derived from an EMBL/GenBank/DDBJ whole genome shotgun (WGS) entry which is preliminary data.</text>
</comment>
<evidence type="ECO:0000313" key="2">
    <source>
        <dbReference type="Proteomes" id="UP001386955"/>
    </source>
</evidence>
<reference evidence="1 2" key="1">
    <citation type="submission" date="2024-01" db="EMBL/GenBank/DDBJ databases">
        <title>The genomes of 5 underutilized Papilionoideae crops provide insights into root nodulation and disease resistanc.</title>
        <authorList>
            <person name="Jiang F."/>
        </authorList>
    </citation>
    <scope>NUCLEOTIDE SEQUENCE [LARGE SCALE GENOMIC DNA]</scope>
    <source>
        <strain evidence="1">DUOXIRENSHENG_FW03</strain>
        <tissue evidence="1">Leaves</tissue>
    </source>
</reference>
<keyword evidence="2" id="KW-1185">Reference proteome</keyword>
<gene>
    <name evidence="1" type="ORF">VNO78_16042</name>
</gene>
<name>A0AAN9SKH8_PSOTE</name>
<dbReference type="Proteomes" id="UP001386955">
    <property type="component" value="Unassembled WGS sequence"/>
</dbReference>
<dbReference type="AlphaFoldDB" id="A0AAN9SKH8"/>
<accession>A0AAN9SKH8</accession>